<dbReference type="Pfam" id="PF03479">
    <property type="entry name" value="PCC"/>
    <property type="match status" value="1"/>
</dbReference>
<dbReference type="PROSITE" id="PS51742">
    <property type="entry name" value="PPC"/>
    <property type="match status" value="1"/>
</dbReference>
<gene>
    <name evidence="5" type="ORF">C3L33_13632</name>
</gene>
<feature type="domain" description="PPC" evidence="4">
    <location>
        <begin position="88"/>
        <end position="192"/>
    </location>
</feature>
<feature type="non-terminal residue" evidence="5">
    <location>
        <position position="1"/>
    </location>
</feature>
<dbReference type="PANTHER" id="PTHR31100">
    <property type="entry name" value="AT-HOOK MOTIF NUCLEAR-LOCALIZED PROTEIN 15"/>
    <property type="match status" value="1"/>
</dbReference>
<evidence type="ECO:0000313" key="5">
    <source>
        <dbReference type="EMBL" id="KAE9454473.1"/>
    </source>
</evidence>
<dbReference type="SUPFAM" id="SSF117856">
    <property type="entry name" value="AF0104/ALDC/Ptd012-like"/>
    <property type="match status" value="1"/>
</dbReference>
<keyword evidence="2" id="KW-0238">DNA-binding</keyword>
<dbReference type="GO" id="GO:0003680">
    <property type="term" value="F:minor groove of adenine-thymine-rich DNA binding"/>
    <property type="evidence" value="ECO:0007669"/>
    <property type="project" value="InterPro"/>
</dbReference>
<keyword evidence="1" id="KW-0805">Transcription regulation</keyword>
<dbReference type="InterPro" id="IPR005175">
    <property type="entry name" value="PPC_dom"/>
</dbReference>
<dbReference type="GO" id="GO:0003700">
    <property type="term" value="F:DNA-binding transcription factor activity"/>
    <property type="evidence" value="ECO:0007669"/>
    <property type="project" value="TreeGrafter"/>
</dbReference>
<protein>
    <recommendedName>
        <fullName evidence="4">PPC domain-containing protein</fullName>
    </recommendedName>
</protein>
<keyword evidence="6" id="KW-1185">Reference proteome</keyword>
<reference evidence="5 6" key="1">
    <citation type="journal article" date="2019" name="Genome Biol. Evol.">
        <title>The Rhododendron genome and chromosomal organization provide insight into shared whole-genome duplications across the heath family (Ericaceae).</title>
        <authorList>
            <person name="Soza V.L."/>
            <person name="Lindsley D."/>
            <person name="Waalkes A."/>
            <person name="Ramage E."/>
            <person name="Patwardhan R.P."/>
            <person name="Burton J.N."/>
            <person name="Adey A."/>
            <person name="Kumar A."/>
            <person name="Qiu R."/>
            <person name="Shendure J."/>
            <person name="Hall B."/>
        </authorList>
    </citation>
    <scope>NUCLEOTIDE SEQUENCE [LARGE SCALE GENOMIC DNA]</scope>
    <source>
        <strain evidence="5">RSF 1966-606</strain>
    </source>
</reference>
<dbReference type="Proteomes" id="UP000428333">
    <property type="component" value="Linkage Group LG08"/>
</dbReference>
<dbReference type="InterPro" id="IPR014476">
    <property type="entry name" value="AHL15-29"/>
</dbReference>
<dbReference type="OrthoDB" id="782346at2759"/>
<dbReference type="AlphaFoldDB" id="A0A6A4L4B4"/>
<dbReference type="CDD" id="cd11378">
    <property type="entry name" value="DUF296"/>
    <property type="match status" value="1"/>
</dbReference>
<evidence type="ECO:0000256" key="2">
    <source>
        <dbReference type="ARBA" id="ARBA00023125"/>
    </source>
</evidence>
<name>A0A6A4L4B4_9ERIC</name>
<evidence type="ECO:0000256" key="1">
    <source>
        <dbReference type="ARBA" id="ARBA00023015"/>
    </source>
</evidence>
<keyword evidence="3" id="KW-0804">Transcription</keyword>
<dbReference type="GO" id="GO:0005634">
    <property type="term" value="C:nucleus"/>
    <property type="evidence" value="ECO:0007669"/>
    <property type="project" value="TreeGrafter"/>
</dbReference>
<evidence type="ECO:0000313" key="6">
    <source>
        <dbReference type="Proteomes" id="UP000428333"/>
    </source>
</evidence>
<organism evidence="5 6">
    <name type="scientific">Rhododendron williamsianum</name>
    <dbReference type="NCBI Taxonomy" id="262921"/>
    <lineage>
        <taxon>Eukaryota</taxon>
        <taxon>Viridiplantae</taxon>
        <taxon>Streptophyta</taxon>
        <taxon>Embryophyta</taxon>
        <taxon>Tracheophyta</taxon>
        <taxon>Spermatophyta</taxon>
        <taxon>Magnoliopsida</taxon>
        <taxon>eudicotyledons</taxon>
        <taxon>Gunneridae</taxon>
        <taxon>Pentapetalae</taxon>
        <taxon>asterids</taxon>
        <taxon>Ericales</taxon>
        <taxon>Ericaceae</taxon>
        <taxon>Ericoideae</taxon>
        <taxon>Rhodoreae</taxon>
        <taxon>Rhododendron</taxon>
    </lineage>
</organism>
<proteinExistence type="predicted"/>
<evidence type="ECO:0000259" key="4">
    <source>
        <dbReference type="PROSITE" id="PS51742"/>
    </source>
</evidence>
<comment type="caution">
    <text evidence="5">The sequence shown here is derived from an EMBL/GenBank/DDBJ whole genome shotgun (WGS) entry which is preliminary data.</text>
</comment>
<sequence>MEYARERGVIQGRKIGQNKLMERDQGIEKLTDQLKILVGIMEGMWVVMGKKTNKENSLAAKSSAAHAAAVRPAPKTGPNPVFITREPDPSMTPYFLEVPTSADVVISITKFCNKHNTGLCVLFSSGSVANVTLRGRFDLPSLSATVLPPIGSNGWLWRGDGRCGGGDGWQWTWGGGGGGGEVAVEWWGCGVF</sequence>
<dbReference type="EMBL" id="QEFC01002115">
    <property type="protein sequence ID" value="KAE9454473.1"/>
    <property type="molecule type" value="Genomic_DNA"/>
</dbReference>
<dbReference type="PANTHER" id="PTHR31100:SF69">
    <property type="entry name" value="AT-HOOK MOTIF NUCLEAR-LOCALIZED PROTEIN 17-RELATED"/>
    <property type="match status" value="1"/>
</dbReference>
<evidence type="ECO:0000256" key="3">
    <source>
        <dbReference type="ARBA" id="ARBA00023163"/>
    </source>
</evidence>
<accession>A0A6A4L4B4</accession>